<keyword evidence="1" id="KW-0812">Transmembrane</keyword>
<dbReference type="AlphaFoldDB" id="A0A816S8B8"/>
<comment type="caution">
    <text evidence="2">The sequence shown here is derived from an EMBL/GenBank/DDBJ whole genome shotgun (WGS) entry which is preliminary data.</text>
</comment>
<dbReference type="Proteomes" id="UP000663866">
    <property type="component" value="Unassembled WGS sequence"/>
</dbReference>
<accession>A0A816S8B8</accession>
<feature type="transmembrane region" description="Helical" evidence="1">
    <location>
        <begin position="43"/>
        <end position="65"/>
    </location>
</feature>
<evidence type="ECO:0000313" key="5">
    <source>
        <dbReference type="Proteomes" id="UP000663866"/>
    </source>
</evidence>
<keyword evidence="1" id="KW-1133">Transmembrane helix</keyword>
<evidence type="ECO:0000313" key="3">
    <source>
        <dbReference type="EMBL" id="CAF4037068.1"/>
    </source>
</evidence>
<evidence type="ECO:0000256" key="1">
    <source>
        <dbReference type="SAM" id="Phobius"/>
    </source>
</evidence>
<evidence type="ECO:0008006" key="6">
    <source>
        <dbReference type="Google" id="ProtNLM"/>
    </source>
</evidence>
<name>A0A816S8B8_9BILA</name>
<keyword evidence="1" id="KW-0472">Membrane</keyword>
<reference evidence="2" key="1">
    <citation type="submission" date="2021-02" db="EMBL/GenBank/DDBJ databases">
        <authorList>
            <person name="Nowell W R."/>
        </authorList>
    </citation>
    <scope>NUCLEOTIDE SEQUENCE</scope>
</reference>
<evidence type="ECO:0000313" key="4">
    <source>
        <dbReference type="Proteomes" id="UP000663856"/>
    </source>
</evidence>
<protein>
    <recommendedName>
        <fullName evidence="6">EGF-like domain-containing protein</fullName>
    </recommendedName>
</protein>
<gene>
    <name evidence="3" type="ORF">OVN521_LOCUS17152</name>
    <name evidence="2" type="ORF">WKI299_LOCUS16422</name>
</gene>
<proteinExistence type="predicted"/>
<dbReference type="EMBL" id="CAJNRF010006544">
    <property type="protein sequence ID" value="CAF2082261.1"/>
    <property type="molecule type" value="Genomic_DNA"/>
</dbReference>
<organism evidence="2 4">
    <name type="scientific">Rotaria magnacalcarata</name>
    <dbReference type="NCBI Taxonomy" id="392030"/>
    <lineage>
        <taxon>Eukaryota</taxon>
        <taxon>Metazoa</taxon>
        <taxon>Spiralia</taxon>
        <taxon>Gnathifera</taxon>
        <taxon>Rotifera</taxon>
        <taxon>Eurotatoria</taxon>
        <taxon>Bdelloidea</taxon>
        <taxon>Philodinida</taxon>
        <taxon>Philodinidae</taxon>
        <taxon>Rotaria</taxon>
    </lineage>
</organism>
<keyword evidence="5" id="KW-1185">Reference proteome</keyword>
<dbReference type="EMBL" id="CAJOBG010002939">
    <property type="protein sequence ID" value="CAF4037068.1"/>
    <property type="molecule type" value="Genomic_DNA"/>
</dbReference>
<evidence type="ECO:0000313" key="2">
    <source>
        <dbReference type="EMBL" id="CAF2082261.1"/>
    </source>
</evidence>
<dbReference type="Proteomes" id="UP000663856">
    <property type="component" value="Unassembled WGS sequence"/>
</dbReference>
<sequence>MTDDAGTKQNSRLFSKLTQFRQNKITWKNVRYYCCPSRKDSRIFYYSYIFMLITLFIIFMIAFLLKPSVTINYVRWYNDSCTIDSITTSPIMECDRSLRLYCSTTAERCACLVNMHWNCSFCDCAQGMYYNGITCQERLGFGQSCDSQSDICMEYLTCSKSTNSCDCPSSSYYNQTGCNTRIGFNGIQPCTLSSQCVSGLICSSNVCLCLASQTWNGDGCQNLSTNGEYCVANLQCDSSALLTCNTTLSRCTCGVSSYWDGTICRQRLNNGSLCNNTQQCYSSLICINGYCQCPYIYTQYWSSQTSTCELCYGTDLFLFDGICYHIPVATNSTRATYSVLSTSNRLSTIQYDYQLNYVFSQHVRVFNWTLIFLATINPVANYFQWAPDNTLIKPSYFCNETVRLNYTGYVISFKLETNTPCLRALPNTTVGQLANQLNAYTYHTK</sequence>